<organism evidence="1 2">
    <name type="scientific">Runella aurantiaca</name>
    <dbReference type="NCBI Taxonomy" id="2282308"/>
    <lineage>
        <taxon>Bacteria</taxon>
        <taxon>Pseudomonadati</taxon>
        <taxon>Bacteroidota</taxon>
        <taxon>Cytophagia</taxon>
        <taxon>Cytophagales</taxon>
        <taxon>Spirosomataceae</taxon>
        <taxon>Runella</taxon>
    </lineage>
</organism>
<dbReference type="EMBL" id="QPIW01000012">
    <property type="protein sequence ID" value="RDB05080.1"/>
    <property type="molecule type" value="Genomic_DNA"/>
</dbReference>
<proteinExistence type="predicted"/>
<keyword evidence="2" id="KW-1185">Reference proteome</keyword>
<evidence type="ECO:0000313" key="2">
    <source>
        <dbReference type="Proteomes" id="UP000253141"/>
    </source>
</evidence>
<dbReference type="AlphaFoldDB" id="A0A369I868"/>
<accession>A0A369I868</accession>
<comment type="caution">
    <text evidence="1">The sequence shown here is derived from an EMBL/GenBank/DDBJ whole genome shotgun (WGS) entry which is preliminary data.</text>
</comment>
<sequence length="77" mass="8745">MLIIIWLTNVSRWVGWTFPRTGQAFLRSDVSRSDVSAMASSCGSTIRGSTIRRQWGNFGNTVNKILFLHNGETYLQH</sequence>
<dbReference type="Proteomes" id="UP000253141">
    <property type="component" value="Unassembled WGS sequence"/>
</dbReference>
<evidence type="ECO:0000313" key="1">
    <source>
        <dbReference type="EMBL" id="RDB05080.1"/>
    </source>
</evidence>
<gene>
    <name evidence="1" type="ORF">DVG78_16070</name>
</gene>
<reference evidence="1 2" key="1">
    <citation type="submission" date="2018-07" db="EMBL/GenBank/DDBJ databases">
        <title>Genome analysis of Runella aurantiaca.</title>
        <authorList>
            <person name="Yang X."/>
        </authorList>
    </citation>
    <scope>NUCLEOTIDE SEQUENCE [LARGE SCALE GENOMIC DNA]</scope>
    <source>
        <strain evidence="1 2">YX9</strain>
    </source>
</reference>
<name>A0A369I868_9BACT</name>
<dbReference type="RefSeq" id="WP_114462078.1">
    <property type="nucleotide sequence ID" value="NZ_QPIW01000012.1"/>
</dbReference>
<protein>
    <submittedName>
        <fullName evidence="1">Uncharacterized protein</fullName>
    </submittedName>
</protein>